<keyword evidence="2" id="KW-1185">Reference proteome</keyword>
<dbReference type="GeneID" id="9222632"/>
<name>C5FLM9_ARTOC</name>
<sequence>MGVIPERAEKKCSPKRTIYSSQRQLRKAKSTSWHSLYSFYIYDAAWYDIFIGRRTTGEAALNIYSIVDNPENAPLAIFSLILTPSGLADPAAISKAAAIRRGLTDADVAKLGTKVAGKLGAIKKGMQICRKA</sequence>
<protein>
    <submittedName>
        <fullName evidence="1">Uncharacterized protein</fullName>
    </submittedName>
</protein>
<dbReference type="AlphaFoldDB" id="C5FLM9"/>
<dbReference type="OrthoDB" id="4508088at2759"/>
<dbReference type="VEuPathDB" id="FungiDB:MCYG_03420"/>
<proteinExistence type="predicted"/>
<evidence type="ECO:0000313" key="1">
    <source>
        <dbReference type="EMBL" id="EEQ30601.1"/>
    </source>
</evidence>
<dbReference type="HOGENOM" id="CLU_1916580_0_0_1"/>
<dbReference type="STRING" id="554155.C5FLM9"/>
<accession>C5FLM9</accession>
<gene>
    <name evidence="1" type="ORF">MCYG_03420</name>
</gene>
<dbReference type="RefSeq" id="XP_002847914.1">
    <property type="nucleotide sequence ID" value="XM_002847868.1"/>
</dbReference>
<evidence type="ECO:0000313" key="2">
    <source>
        <dbReference type="Proteomes" id="UP000002035"/>
    </source>
</evidence>
<organism evidence="1 2">
    <name type="scientific">Arthroderma otae (strain ATCC MYA-4605 / CBS 113480)</name>
    <name type="common">Microsporum canis</name>
    <dbReference type="NCBI Taxonomy" id="554155"/>
    <lineage>
        <taxon>Eukaryota</taxon>
        <taxon>Fungi</taxon>
        <taxon>Dikarya</taxon>
        <taxon>Ascomycota</taxon>
        <taxon>Pezizomycotina</taxon>
        <taxon>Eurotiomycetes</taxon>
        <taxon>Eurotiomycetidae</taxon>
        <taxon>Onygenales</taxon>
        <taxon>Arthrodermataceae</taxon>
        <taxon>Microsporum</taxon>
    </lineage>
</organism>
<dbReference type="eggNOG" id="ENOG502RQJG">
    <property type="taxonomic scope" value="Eukaryota"/>
</dbReference>
<reference evidence="2" key="1">
    <citation type="journal article" date="2012" name="MBio">
        <title>Comparative genome analysis of Trichophyton rubrum and related dermatophytes reveals candidate genes involved in infection.</title>
        <authorList>
            <person name="Martinez D.A."/>
            <person name="Oliver B.G."/>
            <person name="Graeser Y."/>
            <person name="Goldberg J.M."/>
            <person name="Li W."/>
            <person name="Martinez-Rossi N.M."/>
            <person name="Monod M."/>
            <person name="Shelest E."/>
            <person name="Barton R.C."/>
            <person name="Birch E."/>
            <person name="Brakhage A.A."/>
            <person name="Chen Z."/>
            <person name="Gurr S.J."/>
            <person name="Heiman D."/>
            <person name="Heitman J."/>
            <person name="Kosti I."/>
            <person name="Rossi A."/>
            <person name="Saif S."/>
            <person name="Samalova M."/>
            <person name="Saunders C.W."/>
            <person name="Shea T."/>
            <person name="Summerbell R.C."/>
            <person name="Xu J."/>
            <person name="Young S."/>
            <person name="Zeng Q."/>
            <person name="Birren B.W."/>
            <person name="Cuomo C.A."/>
            <person name="White T.C."/>
        </authorList>
    </citation>
    <scope>NUCLEOTIDE SEQUENCE [LARGE SCALE GENOMIC DNA]</scope>
    <source>
        <strain evidence="2">ATCC MYA-4605 / CBS 113480</strain>
    </source>
</reference>
<dbReference type="Proteomes" id="UP000002035">
    <property type="component" value="Unassembled WGS sequence"/>
</dbReference>
<dbReference type="EMBL" id="DS995703">
    <property type="protein sequence ID" value="EEQ30601.1"/>
    <property type="molecule type" value="Genomic_DNA"/>
</dbReference>